<evidence type="ECO:0000256" key="2">
    <source>
        <dbReference type="ARBA" id="ARBA00006432"/>
    </source>
</evidence>
<dbReference type="CDD" id="cd17646">
    <property type="entry name" value="A_NRPS_AB3403-like"/>
    <property type="match status" value="2"/>
</dbReference>
<dbReference type="CDD" id="cd17643">
    <property type="entry name" value="A_NRPS_Cytc1-like"/>
    <property type="match status" value="1"/>
</dbReference>
<dbReference type="InterPro" id="IPR009081">
    <property type="entry name" value="PP-bd_ACP"/>
</dbReference>
<dbReference type="GO" id="GO:0003824">
    <property type="term" value="F:catalytic activity"/>
    <property type="evidence" value="ECO:0007669"/>
    <property type="project" value="InterPro"/>
</dbReference>
<evidence type="ECO:0000256" key="5">
    <source>
        <dbReference type="ARBA" id="ARBA00022737"/>
    </source>
</evidence>
<dbReference type="GO" id="GO:0072330">
    <property type="term" value="P:monocarboxylic acid biosynthetic process"/>
    <property type="evidence" value="ECO:0007669"/>
    <property type="project" value="UniProtKB-ARBA"/>
</dbReference>
<feature type="domain" description="Carrier" evidence="8">
    <location>
        <begin position="3627"/>
        <end position="3702"/>
    </location>
</feature>
<dbReference type="InterPro" id="IPR006162">
    <property type="entry name" value="Ppantetheine_attach_site"/>
</dbReference>
<dbReference type="UniPathway" id="UPA00011"/>
<evidence type="ECO:0000256" key="6">
    <source>
        <dbReference type="ARBA" id="ARBA00023194"/>
    </source>
</evidence>
<evidence type="ECO:0000256" key="1">
    <source>
        <dbReference type="ARBA" id="ARBA00001957"/>
    </source>
</evidence>
<dbReference type="Gene3D" id="3.40.50.12780">
    <property type="entry name" value="N-terminal domain of ligase-like"/>
    <property type="match status" value="1"/>
</dbReference>
<proteinExistence type="inferred from homology"/>
<feature type="compositionally biased region" description="Basic and acidic residues" evidence="7">
    <location>
        <begin position="7"/>
        <end position="19"/>
    </location>
</feature>
<name>A0A5A7S6T1_9NOCA</name>
<dbReference type="PANTHER" id="PTHR45527:SF1">
    <property type="entry name" value="FATTY ACID SYNTHASE"/>
    <property type="match status" value="1"/>
</dbReference>
<dbReference type="PROSITE" id="PS50075">
    <property type="entry name" value="CARRIER"/>
    <property type="match status" value="4"/>
</dbReference>
<dbReference type="SMART" id="SM00823">
    <property type="entry name" value="PKS_PP"/>
    <property type="match status" value="4"/>
</dbReference>
<dbReference type="NCBIfam" id="TIGR01733">
    <property type="entry name" value="AA-adenyl-dom"/>
    <property type="match status" value="4"/>
</dbReference>
<dbReference type="GO" id="GO:0008610">
    <property type="term" value="P:lipid biosynthetic process"/>
    <property type="evidence" value="ECO:0007669"/>
    <property type="project" value="UniProtKB-ARBA"/>
</dbReference>
<keyword evidence="4" id="KW-0597">Phosphoprotein</keyword>
<keyword evidence="10" id="KW-1185">Reference proteome</keyword>
<dbReference type="FunFam" id="3.40.50.980:FF:000002">
    <property type="entry name" value="Enterobactin synthetase component F"/>
    <property type="match status" value="1"/>
</dbReference>
<dbReference type="Gene3D" id="3.40.50.980">
    <property type="match status" value="8"/>
</dbReference>
<protein>
    <submittedName>
        <fullName evidence="9">Amino acid adenylation domain-containing protein</fullName>
    </submittedName>
</protein>
<dbReference type="SUPFAM" id="SSF47336">
    <property type="entry name" value="ACP-like"/>
    <property type="match status" value="4"/>
</dbReference>
<dbReference type="InterPro" id="IPR025110">
    <property type="entry name" value="AMP-bd_C"/>
</dbReference>
<feature type="domain" description="Carrier" evidence="8">
    <location>
        <begin position="545"/>
        <end position="619"/>
    </location>
</feature>
<dbReference type="PROSITE" id="PS00455">
    <property type="entry name" value="AMP_BINDING"/>
    <property type="match status" value="4"/>
</dbReference>
<dbReference type="Pfam" id="PF00668">
    <property type="entry name" value="Condensation"/>
    <property type="match status" value="6"/>
</dbReference>
<dbReference type="GO" id="GO:0044550">
    <property type="term" value="P:secondary metabolite biosynthetic process"/>
    <property type="evidence" value="ECO:0007669"/>
    <property type="project" value="UniProtKB-ARBA"/>
</dbReference>
<dbReference type="SUPFAM" id="SSF52777">
    <property type="entry name" value="CoA-dependent acyltransferases"/>
    <property type="match status" value="12"/>
</dbReference>
<feature type="domain" description="Carrier" evidence="8">
    <location>
        <begin position="2091"/>
        <end position="2165"/>
    </location>
</feature>
<dbReference type="InterPro" id="IPR000873">
    <property type="entry name" value="AMP-dep_synth/lig_dom"/>
</dbReference>
<dbReference type="Pfam" id="PF00550">
    <property type="entry name" value="PP-binding"/>
    <property type="match status" value="4"/>
</dbReference>
<evidence type="ECO:0000256" key="7">
    <source>
        <dbReference type="SAM" id="MobiDB-lite"/>
    </source>
</evidence>
<gene>
    <name evidence="9" type="ORF">FOY51_18745</name>
</gene>
<evidence type="ECO:0000256" key="3">
    <source>
        <dbReference type="ARBA" id="ARBA00022450"/>
    </source>
</evidence>
<dbReference type="NCBIfam" id="NF003417">
    <property type="entry name" value="PRK04813.1"/>
    <property type="match status" value="5"/>
</dbReference>
<dbReference type="InterPro" id="IPR045851">
    <property type="entry name" value="AMP-bd_C_sf"/>
</dbReference>
<dbReference type="FunFam" id="2.30.38.10:FF:000001">
    <property type="entry name" value="Non-ribosomal peptide synthetase PvdI"/>
    <property type="match status" value="2"/>
</dbReference>
<reference evidence="9 10" key="1">
    <citation type="submission" date="2019-07" db="EMBL/GenBank/DDBJ databases">
        <title>Rhodococcus cavernicolus sp. nov., isolated from a cave.</title>
        <authorList>
            <person name="Lee S.D."/>
        </authorList>
    </citation>
    <scope>NUCLEOTIDE SEQUENCE [LARGE SCALE GENOMIC DNA]</scope>
    <source>
        <strain evidence="9 10">C1-24</strain>
    </source>
</reference>
<dbReference type="CDD" id="cd19540">
    <property type="entry name" value="LCL_NRPS-like"/>
    <property type="match status" value="2"/>
</dbReference>
<dbReference type="FunFam" id="3.30.300.30:FF:000015">
    <property type="entry name" value="Nonribosomal peptide synthase SidD"/>
    <property type="match status" value="1"/>
</dbReference>
<dbReference type="NCBIfam" id="TIGR01720">
    <property type="entry name" value="NRPS-para261"/>
    <property type="match status" value="2"/>
</dbReference>
<dbReference type="InterPro" id="IPR042099">
    <property type="entry name" value="ANL_N_sf"/>
</dbReference>
<accession>A0A5A7S6T1</accession>
<keyword evidence="5" id="KW-0677">Repeat</keyword>
<dbReference type="PROSITE" id="PS00012">
    <property type="entry name" value="PHOSPHOPANTETHEINE"/>
    <property type="match status" value="4"/>
</dbReference>
<dbReference type="FunFam" id="3.30.300.30:FF:000010">
    <property type="entry name" value="Enterobactin synthetase component F"/>
    <property type="match status" value="1"/>
</dbReference>
<dbReference type="GO" id="GO:0017000">
    <property type="term" value="P:antibiotic biosynthetic process"/>
    <property type="evidence" value="ECO:0007669"/>
    <property type="project" value="UniProtKB-KW"/>
</dbReference>
<dbReference type="GO" id="GO:0043041">
    <property type="term" value="P:amino acid activation for nonribosomal peptide biosynthetic process"/>
    <property type="evidence" value="ECO:0007669"/>
    <property type="project" value="TreeGrafter"/>
</dbReference>
<dbReference type="InterPro" id="IPR020806">
    <property type="entry name" value="PKS_PP-bd"/>
</dbReference>
<comment type="similarity">
    <text evidence="2">Belongs to the ATP-dependent AMP-binding enzyme family.</text>
</comment>
<keyword evidence="6" id="KW-0045">Antibiotic biosynthesis</keyword>
<dbReference type="InterPro" id="IPR001242">
    <property type="entry name" value="Condensation_dom"/>
</dbReference>
<dbReference type="Gene3D" id="3.30.559.30">
    <property type="entry name" value="Nonribosomal peptide synthetase, condensation domain"/>
    <property type="match status" value="6"/>
</dbReference>
<dbReference type="Proteomes" id="UP000322244">
    <property type="component" value="Unassembled WGS sequence"/>
</dbReference>
<sequence>MSTSDAGEGRARGGRERPAARGARRRRSGVLLLPQLLTAAVESAGDAPALVFQGRTVSYRELDASSSQLARVLIEDGVGPGSVVAVGLTRSLESVLSVWAVAKAGGAFVPVDPTYPADRIEHMIRDSGAALVLTVETHREALAAVVDSSVPLLVLDDADTRDRVENAPVAPITYRDRLRTLHPEDAAYVIYTSGSTGLPKGVVVTHTGLGGVSAAEREHYGVTSDSRVLHVCSPSFDVSVLELLLAFTAGACLVVAPATAFGGEELGELLAHERVTHVLITPGALATVDPGALPDLRVVVVAGDSFGPELVARWSPGRDFHNGYGPTEATILATSSAPLQPEQPITIGSAIPGVATLVLDHRLRPVPLGVSGELYLAGAQLARGYHGRWSLTAERFVANPFGDPGARMYRTGDLVRVSESEAGDASTRVIEYIGRNDFQVKVRGFRIELGEIDAALTAHDHVEFAVTIGHTSDIGAVSLVSYVVGPKGNSLDTDELTAFVSDALPRHMVPASIIVLDEVPLTPVGKLDRKALPEPVFASAAEFRAPRTPIEQTIADVFAEVLGVDQVGIDDSFFALGGDSIVSIQVVSRAKARGVVFTPRDVFEHRTVAGLAAVAESGDAAGAVTELVELSGGGVGWLPLLPFGRLMIERGGGYSRYNQTIPLELPVGIDRIGVVSTIAAVVDRHDALRSTLVHDDRGWGLEVADSSSVDVGPWVHRVELGDVDDAEFVTRASSELDAALGRLDPAAGVMVQFVWFDFGPSRSGRLLIVAHHLVVDGVSWRILVPDFVSAWAQVSAGGRPELAPVGTSLRRWAHGLVDEAAERTGELELWTSILDGPDPTLGARPFDGAIDTVATVERLDVTVPVDVTKKVLTVVPDRFYGGVNDGLVAGLALAVAKWRRDRGVSETSTLLQLEGHGREEGVVPGADLSRTVGWFTSVYPIRVDVGAIDLDDAFAGRGAAGAAVKAVKEQLLSVPDSGMGFGMLRFLNDDTASQLFGLPSGQISFNYLGRISSGDIPSGMEGVGWLPAGDMGDVSAPGDPDMPANKTVDINAIVTEGPDGAALRATFAYPVGAIDADDVQRLADLWVEALGAIATYTDTAQSGGRTPSDLLLANTSQSDIELWETQFPALTDVWPLSPLQSGLLFHAMLAATSVDVYTAQVVLTLEGAVDSDRLQTAGRAVLDRYPNLRTAFITDASGSAVQVVLDSVELPWTEVDLSTREDSKAEFERLLVDDRKTRFDLARPPLMRFTLVSLGDGDHRLVVTNHHILLDGWSMPLLMKDLLVLYATSGDTSILPPVRPYRSYLAWLGEQDIDSSVQRWATELAGVSEPTTLAPVVPGREITTLSGEYTFDISADATARLTAFAADLGVTVNTVVQVVWGILLGRSIGRDDVVFGATVSGRPPELPGVESMVGLFINTIPVRVRFDPSDTATSVLSRVQAEQADLLGDHYQGLSQIHGAVGAGVEFDTLLVFESYPVDTAGIAAANSIDGMSVTGVDMTTITHYPLTLLAVVGERLEFTFQYLSDVFDVATVAAFGVKITRILDAIVDDPTTVVGDIELLDAAERDLVLTGFNDTARSVDADATVIDLFEAQAAATPDAVAVTFGDQSLTYVEFASRVHRLARFLVAEGVSAESLVALGMRRSIDMLVGMYAVLAAGGAYVPLDPDHPAERTEHVLETAAPVCVLTTDADGLAARVDVPVFAIDTQDLTGYSDEPIGAAERLSASTPDNTAYVIFTSGSTGRPKGVAVRTGSVVNQLEWITAEYGIGPDDVVLQKTPTTFDVSVWELFGTLIRGGRLVIAAPDGHRDPDYLAGVIAREQVTMTSFVPSMLSVFAANVAARDVASLRTVLIAGEALTASTVAQLRAVSTASAHNLYGPTEFTVHATHYTADGTETGAIPIGGAVWNARALVLDERLHPAPVGVAGELYMAGTQLARGYFGRADLTSDRFVADPFGEPGARMYRTGDLVRWDDKGNLEYLGRTDFQVKVRGLRIELGEIESVLSRQDTVRQAAVIVVSDSTVGDQLVGYVVPAGGAAVDTETLTRAIGRELPSYMVPATIVVLDSMPLNPSGKLDRKALPAPVFASAAAFRAPTTPTEQTIAEVFAEVLGVQRVGVNDSFFALGGDSIVSIQVVSRAKARGVVFSPRDVFEQRTVAGLAAVATAGDAGRPAELVELPGGGVGGMPLTPVVRYMVDRGTFDRFNQTLSLELPAGIDRAGVVSTISAVVDHHDALRSRLFTDTVGVWHLETRPAGDVDVDALVHRVEIDSAETDLVEAATSATEAALTRLDPATGSVLQFVWLDPKDNADTGRLIVVAHHLVVDGVSWRILVPDFVSAWAQHNSGATPSLSAVGTSWRRWAHALADVATEDERRAELPIWKQVVAGADPELGSRAFDPAIDVASTVRTVSVSLDAQATDALLTSVPEAFHGGVNDALLAGLALALAKWRNNRGVDASSALVRMEGHGREEGVAPGADLSRTVGWFTSVYPVRLDVAGLDLDDALAGGVAAGAAVKAIKEQLRRLPDNGIGYGLLRYLNAETEAQLPHRVPGQIGFNYLGRISAGDLPEGIEALGWLPASDLGDLPAPPDPSMPAMAVVDINAVVVGGQLSASFAYPETLLDEAAVTEFAHLWRTALESIVAATQQPGAGGLTPSDLPLVPTRQSDIELWEKRFPALTDVWPLTPLQSGFMFHSILAEASVDVYTSQVVLSLTGSVDATRLHAAGEAVLSRYANLRTAFIPDSSGAAVQIVLDSVQLPWREVDLSGSSDAAFEQLLVDDRTERFDLARPPLIRFVLVTLGEGDYRLVVTNHHILLDGWSMPLLMKDLLVLYATSGDASVLPVVRPYRSYLGWLAGHDEAASIQAWRTALDGVAEPTTVSPVAPRREITALSGEYTFELSSETTAALATYAADRGVTVNTVVQVVWGILLGRLTGRDDVVFGTTVSGRSPDVPGIESMIGLFINTVPVRVRFEQSDSAASVLSRIQAEQSDLLTHHHVGLPQIHDAVGVGAEFDTLLVYESYPVDTAGIAAANSIDGMSVTGVDMTTVTHYPLTLLAVLGDRLEFTFQYLVDLFGRTEVETLGLRLIRIVEAIVADPTVAVGDIDILDAAERRRVVTELNATAHAVEADATVVSLFEAQAAATPDAPAVTSGAESLTYGEFAARVNRLARHLISIGVGPESLVALGMRRSVDLQVSMYAVQAAGGGYVPLDPDHPAERIAHVLDTAAPVCVLTADGFDVPGDVLTVPIESIDTTGLSGAPITENERLGALTPANVAYVLFTSGSTGRPKGVAVSHRSVVNQLLWLSTEYGLGAQDVVLQKTPATFDVSVWELFGTLIRGGRLVIATPDGHRDPEYLAQVIASERVTMTSFVPSMLAVFVANVAAADVASLRTVLIAGEALPGSTVAALGRVSAASAHNLYGPTEFTVHATHYAVTDTTVASVPMGVPVWNAAALVLDARLRPVPVGVAGELYLAGSQLARSYHGRPDLTADRFVANPLDTDGGRMYRTGDLVRWNESGDLEYLGRTDFQVKLRGLRIELGEIEAALLRQSAVSQAVAVVHTDATIGDQLVAYVVGSSIDEARLITELSREVPSYMVPATVVVLDEMPLNASGKLDRKALPAPVFASAAAFRAPETAVEQAIADIFADVLGVERIGLDDSFFGIGGNSLLATHVAARVGAALDTRVPVRLLFEAPTVARLAAAVETHSGSGGRKELTAMPRPDRVPLSLAQQRMWFLNRFDTDSAAYNIPVAVRLSGDLDVAALQAAIGDLVERHEVLRTRYPAFDGEGFQQILGPSEVDVELAVESVDESAVIERIGALIAEGFDVSTAPPFRVALLRLADNEFVLVFVVHHISSDGVSMGPLTRDLMVAYAERTHGNQVDWPPLPVQYADYTLWQREVLGDESAADSLVSQQLDFWKGALAGLPEQLDLPSYRPRPATASNVGGTVAFSIDADLHRKLDDLARRENSTLFMVVHAALAVLLARLSGTRDIAIGTPIAGRGEAALDGVIGMFVNTLVLRTEVDLAVSFERLVGAVRETDVAAFGHADVPFEKVVEVLDPERSPARHPLFQVVLAFQNMASQALDLPGLSVAGIDFDVPVSKFDLQLTLSELGAGAGLSAVFTYATDLFDEATVRTFAERFTAIVDAIAATPDVAVGDIGVLGDGESDAILARSLTSGATSTDVTLLDVIHDRIDSNGSGTAVRFDGVSTSYDELGRRANKLARKLIAAGAGPETLVAVAMGRSADLIVALLAVLETGAGYLPLDVTYPAERLEFILDDAAPAVVLTRSDERDRLPQHTIATIDVDVDDEVHVDSAVQAESRIVDADRLAPLRPEHTAYVIYTSGSTGRPKGVAVEHRNVVQLITNTQPSFGFTEDDVWTMFHSFAFDFSVWEIWAALATGGTVVVVDYLTSRAPDEVVELLAREKVTVLSQTPSAFYQLAEADRARGRSTAGRDDLSLRFVVFGGEALDLRQLTRWYERHPESPRLVNMYGITETTVHVSFLELDRISAAQASASVIGVGLPGLGVYVLDERLRPVPVGVPGEMYVTGAQLSRGYIGRPDLSAGRFVANPFGPSGTRMYRTGDVAKWNVDGQLEYAGRSDQQVQLRGFRIELGEVESALLRFDGVAQAVASVVSDDYSGQRLIGYVVPESGLGIADVDRTELRDFVGGFLTGYMVPDVLVVLPALPLTPNGKLDRNALPSPEFVSDKVFQEPKTPIEQTVAEVYETLLGVDRVGSDDDFFALGGNSLAATRVVARVNEALDANLGVRDLFEASTVNGLAARVVRGSGSARRGPTRMDRPERVPLSIAQQRMWVLNQLDLESAAYNIPLAIELKGSLDVDALQHAVSDVIERHESLRTRYPAHEGVPYQEVLPQADVVSDLELDVVDAPDALPMIIELVTTGFDVTERVPLRAKLFRVATDDYIFALVVHHIAADGASMAPLARDMVAAYAARTAGAAPGWAPLEIQYADFTLWQRDVIGLDTDDDSIAAEQLRYWKKTLSGLPGLLELPSDRPRPAEPSLRGANVAFSIPDEVHGELIRIAHAHNASLFMVIQAGLAVLLARLSGRTDIAIGTPIAGRGERVLDDLVGMFVNTLALRSTIDPAATFGELLDQTRETDLSAFANADVPFERIVEELGATRSKSHHPLVQVVIAFQNLEAAQLELPGLTVSALDAGAMSAKFDLQLNVESMHNADGSTAQLDAVFTYALDLFDESTVAAFGRRLVRILGAVVADPDIKVGDIDIFDADEREQMLAAGAARTVAPTAPSSGTNLAQLLVAAVEDDPEAPAVAFGDDEMPYRDLDQRSSRLARVLIDRGCGPGTGVVVDFDRTIEGAVARWAVVKTGAAILVGGAGAGPAAALGVTSSDRSKASDLPWLIVDDASVEDEIAQQSPRPITYADRVSPTKGDDTAFVSGTGSLVTYEQLATVVERARSQLSVEYDSRTYYLGSPTSPALLLELILAGTVGATMVIDSQSDDADPEEVLAAEWVTHLIAEPGTLANIDPSGMDDLQSVVVVGADADSEIERWSSADLELHAVAGPFENWLDN</sequence>
<evidence type="ECO:0000313" key="9">
    <source>
        <dbReference type="EMBL" id="KAA0021586.1"/>
    </source>
</evidence>
<dbReference type="EMBL" id="VLNY01000009">
    <property type="protein sequence ID" value="KAA0021586.1"/>
    <property type="molecule type" value="Genomic_DNA"/>
</dbReference>
<dbReference type="Gene3D" id="3.30.300.30">
    <property type="match status" value="4"/>
</dbReference>
<dbReference type="Pfam" id="PF00501">
    <property type="entry name" value="AMP-binding"/>
    <property type="match status" value="5"/>
</dbReference>
<dbReference type="Gene3D" id="3.30.559.10">
    <property type="entry name" value="Chloramphenicol acetyltransferase-like domain"/>
    <property type="match status" value="6"/>
</dbReference>
<organism evidence="9 10">
    <name type="scientific">Antrihabitans cavernicola</name>
    <dbReference type="NCBI Taxonomy" id="2495913"/>
    <lineage>
        <taxon>Bacteria</taxon>
        <taxon>Bacillati</taxon>
        <taxon>Actinomycetota</taxon>
        <taxon>Actinomycetes</taxon>
        <taxon>Mycobacteriales</taxon>
        <taxon>Nocardiaceae</taxon>
        <taxon>Antrihabitans</taxon>
    </lineage>
</organism>
<evidence type="ECO:0000259" key="8">
    <source>
        <dbReference type="PROSITE" id="PS50075"/>
    </source>
</evidence>
<dbReference type="PANTHER" id="PTHR45527">
    <property type="entry name" value="NONRIBOSOMAL PEPTIDE SYNTHETASE"/>
    <property type="match status" value="1"/>
</dbReference>
<dbReference type="Pfam" id="PF13193">
    <property type="entry name" value="AMP-binding_C"/>
    <property type="match status" value="4"/>
</dbReference>
<comment type="caution">
    <text evidence="9">The sequence shown here is derived from an EMBL/GenBank/DDBJ whole genome shotgun (WGS) entry which is preliminary data.</text>
</comment>
<comment type="cofactor">
    <cofactor evidence="1">
        <name>pantetheine 4'-phosphate</name>
        <dbReference type="ChEBI" id="CHEBI:47942"/>
    </cofactor>
</comment>
<dbReference type="GO" id="GO:0005829">
    <property type="term" value="C:cytosol"/>
    <property type="evidence" value="ECO:0007669"/>
    <property type="project" value="TreeGrafter"/>
</dbReference>
<dbReference type="InterPro" id="IPR010071">
    <property type="entry name" value="AA_adenyl_dom"/>
</dbReference>
<dbReference type="InterPro" id="IPR020845">
    <property type="entry name" value="AMP-binding_CS"/>
</dbReference>
<evidence type="ECO:0000313" key="10">
    <source>
        <dbReference type="Proteomes" id="UP000322244"/>
    </source>
</evidence>
<dbReference type="GO" id="GO:0031177">
    <property type="term" value="F:phosphopantetheine binding"/>
    <property type="evidence" value="ECO:0007669"/>
    <property type="project" value="InterPro"/>
</dbReference>
<feature type="region of interest" description="Disordered" evidence="7">
    <location>
        <begin position="1"/>
        <end position="25"/>
    </location>
</feature>
<evidence type="ECO:0000256" key="4">
    <source>
        <dbReference type="ARBA" id="ARBA00022553"/>
    </source>
</evidence>
<keyword evidence="3" id="KW-0596">Phosphopantetheine</keyword>
<feature type="domain" description="Carrier" evidence="8">
    <location>
        <begin position="4706"/>
        <end position="4781"/>
    </location>
</feature>
<dbReference type="OrthoDB" id="4501954at2"/>
<dbReference type="CDD" id="cd19543">
    <property type="entry name" value="DCL_NRPS"/>
    <property type="match status" value="2"/>
</dbReference>
<dbReference type="FunFam" id="1.10.1200.10:FF:000005">
    <property type="entry name" value="Nonribosomal peptide synthetase 1"/>
    <property type="match status" value="3"/>
</dbReference>
<dbReference type="FunFam" id="3.40.50.980:FF:000001">
    <property type="entry name" value="Non-ribosomal peptide synthetase"/>
    <property type="match status" value="3"/>
</dbReference>
<dbReference type="FunFam" id="1.10.1200.10:FF:000016">
    <property type="entry name" value="Non-ribosomal peptide synthase"/>
    <property type="match status" value="1"/>
</dbReference>
<dbReference type="InterPro" id="IPR010060">
    <property type="entry name" value="NRPS_synth"/>
</dbReference>
<dbReference type="InterPro" id="IPR023213">
    <property type="entry name" value="CAT-like_dom_sf"/>
</dbReference>
<dbReference type="SUPFAM" id="SSF56801">
    <property type="entry name" value="Acetyl-CoA synthetase-like"/>
    <property type="match status" value="5"/>
</dbReference>
<dbReference type="FunFam" id="3.40.50.12780:FF:000012">
    <property type="entry name" value="Non-ribosomal peptide synthetase"/>
    <property type="match status" value="3"/>
</dbReference>
<dbReference type="Gene3D" id="1.10.1200.10">
    <property type="entry name" value="ACP-like"/>
    <property type="match status" value="4"/>
</dbReference>
<dbReference type="Gene3D" id="2.30.38.10">
    <property type="entry name" value="Luciferase, Domain 3"/>
    <property type="match status" value="4"/>
</dbReference>
<dbReference type="InterPro" id="IPR036736">
    <property type="entry name" value="ACP-like_sf"/>
</dbReference>